<dbReference type="InterPro" id="IPR050210">
    <property type="entry name" value="tRNA_Adenine-N(6)_MTase"/>
</dbReference>
<evidence type="ECO:0000313" key="3">
    <source>
        <dbReference type="Proteomes" id="UP000289841"/>
    </source>
</evidence>
<keyword evidence="2" id="KW-0489">Methyltransferase</keyword>
<dbReference type="EC" id="2.1.1.223" evidence="2"/>
<dbReference type="CDD" id="cd02440">
    <property type="entry name" value="AdoMet_MTases"/>
    <property type="match status" value="1"/>
</dbReference>
<dbReference type="GO" id="GO:0032259">
    <property type="term" value="P:methylation"/>
    <property type="evidence" value="ECO:0007669"/>
    <property type="project" value="UniProtKB-KW"/>
</dbReference>
<feature type="domain" description="Methyltransferase small" evidence="1">
    <location>
        <begin position="24"/>
        <end position="140"/>
    </location>
</feature>
<accession>A0A449BCU8</accession>
<dbReference type="AlphaFoldDB" id="A0A449BCU8"/>
<proteinExistence type="predicted"/>
<dbReference type="InterPro" id="IPR029063">
    <property type="entry name" value="SAM-dependent_MTases_sf"/>
</dbReference>
<dbReference type="EMBL" id="LR215048">
    <property type="protein sequence ID" value="VEU80160.1"/>
    <property type="molecule type" value="Genomic_DNA"/>
</dbReference>
<keyword evidence="2" id="KW-0808">Transferase</keyword>
<keyword evidence="3" id="KW-1185">Reference proteome</keyword>
<gene>
    <name evidence="2" type="primary">yfiC</name>
    <name evidence="2" type="ORF">NCTC10138_00517</name>
</gene>
<sequence length="234" mass="27506">MKHFVETKRFSLNQTKEQAFNTDTILLANYIKIPKDCKNILDVGTGSGVLMFDLACKTKANIYGIEVQENRYFQALENIELNNKKEQLNVFYADFKEHKFDQLFDLIITNPPFFKVHNNKQLSQNEEDLIARHEIMLTLDELLFNVSKNLKYRGHFYMIHRPDRLIDIIEIASKYKLQIKKVRFIHPYIDKPANHILIMAIKNGGNGIIVDEPLILYKDKHVFTDEMIRIIGDF</sequence>
<dbReference type="Pfam" id="PF05175">
    <property type="entry name" value="MTS"/>
    <property type="match status" value="1"/>
</dbReference>
<dbReference type="GO" id="GO:0008170">
    <property type="term" value="F:N-methyltransferase activity"/>
    <property type="evidence" value="ECO:0007669"/>
    <property type="project" value="UniProtKB-ARBA"/>
</dbReference>
<dbReference type="KEGG" id="aaxa:NCTC10138_00517"/>
<dbReference type="Proteomes" id="UP000289841">
    <property type="component" value="Chromosome"/>
</dbReference>
<name>A0A449BCU8_HAPAX</name>
<dbReference type="Gene3D" id="3.40.50.150">
    <property type="entry name" value="Vaccinia Virus protein VP39"/>
    <property type="match status" value="1"/>
</dbReference>
<organism evidence="2 3">
    <name type="scientific">Haploplasma axanthum</name>
    <name type="common">Acholeplasma axanthum</name>
    <dbReference type="NCBI Taxonomy" id="29552"/>
    <lineage>
        <taxon>Bacteria</taxon>
        <taxon>Bacillati</taxon>
        <taxon>Mycoplasmatota</taxon>
        <taxon>Mollicutes</taxon>
        <taxon>Acholeplasmatales</taxon>
        <taxon>Acholeplasmataceae</taxon>
        <taxon>Haploplasma</taxon>
    </lineage>
</organism>
<dbReference type="RefSeq" id="WP_052590114.1">
    <property type="nucleotide sequence ID" value="NZ_LR215048.1"/>
</dbReference>
<dbReference type="PANTHER" id="PTHR47739">
    <property type="entry name" value="TRNA1(VAL) (ADENINE(37)-N6)-METHYLTRANSFERASE"/>
    <property type="match status" value="1"/>
</dbReference>
<dbReference type="STRING" id="1278311.GCA_000428705_00857"/>
<evidence type="ECO:0000313" key="2">
    <source>
        <dbReference type="EMBL" id="VEU80160.1"/>
    </source>
</evidence>
<dbReference type="GO" id="GO:0008757">
    <property type="term" value="F:S-adenosylmethionine-dependent methyltransferase activity"/>
    <property type="evidence" value="ECO:0007669"/>
    <property type="project" value="UniProtKB-ARBA"/>
</dbReference>
<dbReference type="GO" id="GO:0003676">
    <property type="term" value="F:nucleic acid binding"/>
    <property type="evidence" value="ECO:0007669"/>
    <property type="project" value="InterPro"/>
</dbReference>
<evidence type="ECO:0000259" key="1">
    <source>
        <dbReference type="Pfam" id="PF05175"/>
    </source>
</evidence>
<protein>
    <submittedName>
        <fullName evidence="2">Methyltransferase</fullName>
        <ecNumber evidence="2">2.1.1.223</ecNumber>
    </submittedName>
</protein>
<dbReference type="InterPro" id="IPR002052">
    <property type="entry name" value="DNA_methylase_N6_adenine_CS"/>
</dbReference>
<dbReference type="PANTHER" id="PTHR47739:SF1">
    <property type="entry name" value="TRNA1(VAL) (ADENINE(37)-N6)-METHYLTRANSFERASE"/>
    <property type="match status" value="1"/>
</dbReference>
<reference evidence="2 3" key="1">
    <citation type="submission" date="2019-01" db="EMBL/GenBank/DDBJ databases">
        <authorList>
            <consortium name="Pathogen Informatics"/>
        </authorList>
    </citation>
    <scope>NUCLEOTIDE SEQUENCE [LARGE SCALE GENOMIC DNA]</scope>
    <source>
        <strain evidence="2 3">NCTC10138</strain>
    </source>
</reference>
<dbReference type="SUPFAM" id="SSF53335">
    <property type="entry name" value="S-adenosyl-L-methionine-dependent methyltransferases"/>
    <property type="match status" value="1"/>
</dbReference>
<dbReference type="InterPro" id="IPR007848">
    <property type="entry name" value="Small_mtfrase_dom"/>
</dbReference>
<dbReference type="PROSITE" id="PS00092">
    <property type="entry name" value="N6_MTASE"/>
    <property type="match status" value="1"/>
</dbReference>